<evidence type="ECO:0000313" key="4">
    <source>
        <dbReference type="EMBL" id="AQS38747.1"/>
    </source>
</evidence>
<dbReference type="Gene3D" id="3.40.50.2000">
    <property type="entry name" value="Glycogen Phosphorylase B"/>
    <property type="match status" value="2"/>
</dbReference>
<dbReference type="Pfam" id="PF13439">
    <property type="entry name" value="Glyco_transf_4"/>
    <property type="match status" value="1"/>
</dbReference>
<evidence type="ECO:0000256" key="1">
    <source>
        <dbReference type="ARBA" id="ARBA00022679"/>
    </source>
</evidence>
<keyword evidence="5" id="KW-1185">Reference proteome</keyword>
<dbReference type="STRING" id="225848.Sps_03620"/>
<protein>
    <submittedName>
        <fullName evidence="4">Glycosyltransferase</fullName>
    </submittedName>
</protein>
<dbReference type="KEGG" id="spsw:Sps_03620"/>
<organism evidence="4 5">
    <name type="scientific">Shewanella psychrophila</name>
    <dbReference type="NCBI Taxonomy" id="225848"/>
    <lineage>
        <taxon>Bacteria</taxon>
        <taxon>Pseudomonadati</taxon>
        <taxon>Pseudomonadota</taxon>
        <taxon>Gammaproteobacteria</taxon>
        <taxon>Alteromonadales</taxon>
        <taxon>Shewanellaceae</taxon>
        <taxon>Shewanella</taxon>
    </lineage>
</organism>
<dbReference type="EMBL" id="CP014782">
    <property type="protein sequence ID" value="AQS38747.1"/>
    <property type="molecule type" value="Genomic_DNA"/>
</dbReference>
<dbReference type="Pfam" id="PF00534">
    <property type="entry name" value="Glycos_transf_1"/>
    <property type="match status" value="1"/>
</dbReference>
<feature type="domain" description="Glycosyl transferase family 1" evidence="2">
    <location>
        <begin position="200"/>
        <end position="360"/>
    </location>
</feature>
<dbReference type="SUPFAM" id="SSF53756">
    <property type="entry name" value="UDP-Glycosyltransferase/glycogen phosphorylase"/>
    <property type="match status" value="1"/>
</dbReference>
<dbReference type="Proteomes" id="UP000189545">
    <property type="component" value="Chromosome"/>
</dbReference>
<dbReference type="RefSeq" id="WP_237157872.1">
    <property type="nucleotide sequence ID" value="NZ_CP014782.1"/>
</dbReference>
<dbReference type="InterPro" id="IPR001296">
    <property type="entry name" value="Glyco_trans_1"/>
</dbReference>
<dbReference type="InterPro" id="IPR028098">
    <property type="entry name" value="Glyco_trans_4-like_N"/>
</dbReference>
<reference evidence="4 5" key="1">
    <citation type="submission" date="2016-03" db="EMBL/GenBank/DDBJ databases">
        <title>Complete genome sequence of Shewanella psychrophila WP2, a deep sea bacterium isolated from west Pacific sediment.</title>
        <authorList>
            <person name="Xu G."/>
            <person name="Jian H."/>
        </authorList>
    </citation>
    <scope>NUCLEOTIDE SEQUENCE [LARGE SCALE GENOMIC DNA]</scope>
    <source>
        <strain evidence="4 5">WP2</strain>
    </source>
</reference>
<accession>A0A1S6HT72</accession>
<sequence>MRLLFSACGFDCGQSGISQYMQNVVTELLKLHHVTVIINNSDHRYWPIEHPRQTLEVLPWYLNKPIINMVYHTWLLPWQLKKQLKTTQYDALILPAANRRVLSHYPLPTVATFHDLSQCHIANKYGFLRMHYIRHLIPKFLQPRASPHRPHLIAVSDNTRKDMETFLHIPAENICVLHNGYDKSQFNTQQPKDYIQRLQRLNLKPGYLLYVSRIEHPGKNHIGLLQAYEKLPQQIRHKHPLVLVGSAWSGAEVVFKRIADSPAANSIKVLGFVDSKDLPTLYHGAVTTVMPSLYEGFGIPLVEAMACATPVTCSNRGAMPEVVGEAALCFDPESPTSIAQCLGQILTQPSFQQHLIQQGLQRVTAFDWGIHTTLLLKTLKKNI</sequence>
<keyword evidence="1 4" id="KW-0808">Transferase</keyword>
<dbReference type="CDD" id="cd03809">
    <property type="entry name" value="GT4_MtfB-like"/>
    <property type="match status" value="1"/>
</dbReference>
<dbReference type="AlphaFoldDB" id="A0A1S6HT72"/>
<dbReference type="PANTHER" id="PTHR46401:SF2">
    <property type="entry name" value="GLYCOSYLTRANSFERASE WBBK-RELATED"/>
    <property type="match status" value="1"/>
</dbReference>
<evidence type="ECO:0000313" key="5">
    <source>
        <dbReference type="Proteomes" id="UP000189545"/>
    </source>
</evidence>
<name>A0A1S6HT72_9GAMM</name>
<feature type="domain" description="Glycosyltransferase subfamily 4-like N-terminal" evidence="3">
    <location>
        <begin position="15"/>
        <end position="183"/>
    </location>
</feature>
<dbReference type="PANTHER" id="PTHR46401">
    <property type="entry name" value="GLYCOSYLTRANSFERASE WBBK-RELATED"/>
    <property type="match status" value="1"/>
</dbReference>
<evidence type="ECO:0000259" key="2">
    <source>
        <dbReference type="Pfam" id="PF00534"/>
    </source>
</evidence>
<proteinExistence type="predicted"/>
<gene>
    <name evidence="4" type="ORF">Sps_03620</name>
</gene>
<dbReference type="GO" id="GO:0016757">
    <property type="term" value="F:glycosyltransferase activity"/>
    <property type="evidence" value="ECO:0007669"/>
    <property type="project" value="InterPro"/>
</dbReference>
<evidence type="ECO:0000259" key="3">
    <source>
        <dbReference type="Pfam" id="PF13439"/>
    </source>
</evidence>